<reference evidence="7 8" key="1">
    <citation type="submission" date="2020-01" db="EMBL/GenBank/DDBJ databases">
        <title>Dynamics of blaIMP-6 dissemination in carbapenem resistant Enterobacteriacea isolated from regional surveillance in Osaka, Japan.</title>
        <authorList>
            <person name="Abe R."/>
            <person name="Akeda Y."/>
            <person name="Sugawara Y."/>
            <person name="Yamamoto N."/>
            <person name="Tomono K."/>
            <person name="Takeuchi D."/>
            <person name="Kawahara R."/>
            <person name="Hamada S."/>
        </authorList>
    </citation>
    <scope>NUCLEOTIDE SEQUENCE [LARGE SCALE GENOMIC DNA]</scope>
    <source>
        <strain evidence="7 8">E300</strain>
    </source>
</reference>
<dbReference type="GO" id="GO:0004848">
    <property type="term" value="F:ureidoglycolate hydrolase activity"/>
    <property type="evidence" value="ECO:0007669"/>
    <property type="project" value="InterPro"/>
</dbReference>
<comment type="catalytic activity">
    <reaction evidence="4 6">
        <text>(S)-ureidoglycolate = urea + glyoxylate</text>
        <dbReference type="Rhea" id="RHEA:11304"/>
        <dbReference type="ChEBI" id="CHEBI:16199"/>
        <dbReference type="ChEBI" id="CHEBI:36655"/>
        <dbReference type="ChEBI" id="CHEBI:57296"/>
        <dbReference type="EC" id="4.3.2.3"/>
    </reaction>
</comment>
<accession>A0A8S0G1M1</accession>
<dbReference type="NCBIfam" id="NF009932">
    <property type="entry name" value="PRK13395.1"/>
    <property type="match status" value="1"/>
</dbReference>
<dbReference type="Gene3D" id="2.60.120.480">
    <property type="entry name" value="Ureidoglycolate hydrolase"/>
    <property type="match status" value="1"/>
</dbReference>
<dbReference type="CDD" id="cd20298">
    <property type="entry name" value="cupin_UAH"/>
    <property type="match status" value="1"/>
</dbReference>
<dbReference type="EMBL" id="AP022360">
    <property type="protein sequence ID" value="BBU85910.1"/>
    <property type="molecule type" value="Genomic_DNA"/>
</dbReference>
<dbReference type="GO" id="GO:0050385">
    <property type="term" value="F:ureidoglycolate lyase activity"/>
    <property type="evidence" value="ECO:0007669"/>
    <property type="project" value="UniProtKB-UniRule"/>
</dbReference>
<dbReference type="PANTHER" id="PTHR21221">
    <property type="entry name" value="UREIDOGLYCOLATE HYDROLASE"/>
    <property type="match status" value="1"/>
</dbReference>
<dbReference type="Proteomes" id="UP000467488">
    <property type="component" value="Chromosome"/>
</dbReference>
<dbReference type="InterPro" id="IPR007247">
    <property type="entry name" value="Ureidogly_lyase"/>
</dbReference>
<name>A0A8S0G1M1_ECOLX</name>
<keyword evidence="2 6" id="KW-0659">Purine metabolism</keyword>
<proteinExistence type="inferred from homology"/>
<dbReference type="GO" id="GO:0006145">
    <property type="term" value="P:purine nucleobase catabolic process"/>
    <property type="evidence" value="ECO:0007669"/>
    <property type="project" value="UniProtKB-UniRule"/>
</dbReference>
<sequence>MKLQVLPLSQKAFSAYGDVIETQKRDFFHINNGLVERYHDLALVEILEQDRTLISINRAQPANLPLTIHELERHPLGTQAFIPMKGEVFVVVVALGDDKPDLSTLRAFITNGEQGVNYHRNVWHHPLFAWQRVTDFLTIDRGGSDNCDVESIPEQELCFAAVTPATDLHKINELFIVYAHL</sequence>
<evidence type="ECO:0000256" key="4">
    <source>
        <dbReference type="ARBA" id="ARBA00047684"/>
    </source>
</evidence>
<dbReference type="PANTHER" id="PTHR21221:SF1">
    <property type="entry name" value="UREIDOGLYCOLATE LYASE"/>
    <property type="match status" value="1"/>
</dbReference>
<dbReference type="NCBIfam" id="NF002948">
    <property type="entry name" value="PRK03606.1-1"/>
    <property type="match status" value="1"/>
</dbReference>
<comment type="function">
    <text evidence="5 6">Catalyzes the catabolism of the allantoin degradation intermediate (S)-ureidoglycolate, generating urea and glyoxylate. Involved in the anaerobic utilization of allantoin as sole nitrogen source. Reinforces the induction of genes involved in the degradation of allantoin and glyoxylate by producing glyoxylate.</text>
</comment>
<evidence type="ECO:0000313" key="7">
    <source>
        <dbReference type="EMBL" id="BBU85910.1"/>
    </source>
</evidence>
<evidence type="ECO:0000256" key="1">
    <source>
        <dbReference type="ARBA" id="ARBA00011738"/>
    </source>
</evidence>
<dbReference type="EC" id="4.3.2.3" evidence="6"/>
<dbReference type="InterPro" id="IPR024060">
    <property type="entry name" value="Ureidoglycolate_lyase_dom_sf"/>
</dbReference>
<comment type="subunit">
    <text evidence="1 6">Homodimer.</text>
</comment>
<dbReference type="Pfam" id="PF04115">
    <property type="entry name" value="Ureidogly_lyase"/>
    <property type="match status" value="1"/>
</dbReference>
<dbReference type="InterPro" id="IPR011051">
    <property type="entry name" value="RmlC_Cupin_sf"/>
</dbReference>
<keyword evidence="3 6" id="KW-0456">Lyase</keyword>
<evidence type="ECO:0000256" key="2">
    <source>
        <dbReference type="ARBA" id="ARBA00022631"/>
    </source>
</evidence>
<comment type="similarity">
    <text evidence="6">Belongs to the ureidoglycolate lyase family.</text>
</comment>
<dbReference type="PIRSF" id="PIRSF017306">
    <property type="entry name" value="Ureidogly_hydro"/>
    <property type="match status" value="1"/>
</dbReference>
<dbReference type="GO" id="GO:0000256">
    <property type="term" value="P:allantoin catabolic process"/>
    <property type="evidence" value="ECO:0007669"/>
    <property type="project" value="UniProtKB-UniRule"/>
</dbReference>
<evidence type="ECO:0000256" key="6">
    <source>
        <dbReference type="HAMAP-Rule" id="MF_00616"/>
    </source>
</evidence>
<protein>
    <recommendedName>
        <fullName evidence="6">Ureidoglycolate lyase</fullName>
        <ecNumber evidence="6">4.3.2.3</ecNumber>
    </recommendedName>
    <alternativeName>
        <fullName evidence="6">Ureidoglycolatase</fullName>
    </alternativeName>
</protein>
<dbReference type="InterPro" id="IPR047233">
    <property type="entry name" value="UAH_cupin"/>
</dbReference>
<dbReference type="AlphaFoldDB" id="A0A8S0G1M1"/>
<dbReference type="SUPFAM" id="SSF51182">
    <property type="entry name" value="RmlC-like cupins"/>
    <property type="match status" value="1"/>
</dbReference>
<organism evidence="7 8">
    <name type="scientific">Escherichia coli</name>
    <dbReference type="NCBI Taxonomy" id="562"/>
    <lineage>
        <taxon>Bacteria</taxon>
        <taxon>Pseudomonadati</taxon>
        <taxon>Pseudomonadota</taxon>
        <taxon>Gammaproteobacteria</taxon>
        <taxon>Enterobacterales</taxon>
        <taxon>Enterobacteriaceae</taxon>
        <taxon>Escherichia</taxon>
    </lineage>
</organism>
<dbReference type="HAMAP" id="MF_00616">
    <property type="entry name" value="Ureidogly_lyase"/>
    <property type="match status" value="1"/>
</dbReference>
<comment type="pathway">
    <text evidence="6">Nitrogen metabolism; (S)-allantoin degradation.</text>
</comment>
<comment type="cofactor">
    <cofactor evidence="6">
        <name>Ni(2+)</name>
        <dbReference type="ChEBI" id="CHEBI:49786"/>
    </cofactor>
</comment>
<gene>
    <name evidence="6 7" type="primary">allA</name>
    <name evidence="7" type="ORF">EIMP300_73100</name>
</gene>
<evidence type="ECO:0000313" key="8">
    <source>
        <dbReference type="Proteomes" id="UP000467488"/>
    </source>
</evidence>
<dbReference type="FunFam" id="2.60.120.480:FF:000001">
    <property type="entry name" value="Ureidoglycolate lyase"/>
    <property type="match status" value="1"/>
</dbReference>
<dbReference type="InterPro" id="IPR023525">
    <property type="entry name" value="Ureidogly_lyase_bac"/>
</dbReference>
<evidence type="ECO:0000256" key="5">
    <source>
        <dbReference type="ARBA" id="ARBA00059852"/>
    </source>
</evidence>
<evidence type="ECO:0000256" key="3">
    <source>
        <dbReference type="ARBA" id="ARBA00023239"/>
    </source>
</evidence>